<feature type="chain" id="PRO_5031179108" description="Selenoprotein F/M domain-containing protein" evidence="2">
    <location>
        <begin position="28"/>
        <end position="232"/>
    </location>
</feature>
<evidence type="ECO:0000256" key="1">
    <source>
        <dbReference type="SAM" id="MobiDB-lite"/>
    </source>
</evidence>
<evidence type="ECO:0000256" key="2">
    <source>
        <dbReference type="SAM" id="SignalP"/>
    </source>
</evidence>
<feature type="region of interest" description="Disordered" evidence="1">
    <location>
        <begin position="213"/>
        <end position="232"/>
    </location>
</feature>
<feature type="signal peptide" evidence="2">
    <location>
        <begin position="1"/>
        <end position="27"/>
    </location>
</feature>
<name>A0A7S1G105_9STRA</name>
<organism evidence="3">
    <name type="scientific">Corethron hystrix</name>
    <dbReference type="NCBI Taxonomy" id="216773"/>
    <lineage>
        <taxon>Eukaryota</taxon>
        <taxon>Sar</taxon>
        <taxon>Stramenopiles</taxon>
        <taxon>Ochrophyta</taxon>
        <taxon>Bacillariophyta</taxon>
        <taxon>Coscinodiscophyceae</taxon>
        <taxon>Corethrophycidae</taxon>
        <taxon>Corethrales</taxon>
        <taxon>Corethraceae</taxon>
        <taxon>Corethron</taxon>
    </lineage>
</organism>
<reference evidence="3" key="1">
    <citation type="submission" date="2021-01" db="EMBL/GenBank/DDBJ databases">
        <authorList>
            <person name="Corre E."/>
            <person name="Pelletier E."/>
            <person name="Niang G."/>
            <person name="Scheremetjew M."/>
            <person name="Finn R."/>
            <person name="Kale V."/>
            <person name="Holt S."/>
            <person name="Cochrane G."/>
            <person name="Meng A."/>
            <person name="Brown T."/>
            <person name="Cohen L."/>
        </authorList>
    </citation>
    <scope>NUCLEOTIDE SEQUENCE</scope>
    <source>
        <strain evidence="3">308</strain>
    </source>
</reference>
<gene>
    <name evidence="3" type="ORF">CHYS00102_LOCUS28211</name>
</gene>
<evidence type="ECO:0008006" key="4">
    <source>
        <dbReference type="Google" id="ProtNLM"/>
    </source>
</evidence>
<sequence length="232" mass="26139">MRFHQNPLRLAVALSLALNNVQQQAVAFDPAHNYLSIYRSLIPSTQRKNPGTNQYILRNQKTWCKKVSQLKLMWIPMNGEFGGDGSSSSGPNKINDRGLALPISPPVSFRKFLTMQEKRVIVTIQYNANSGLKPYFLTTAQIIKQSFPDVVIEKLILPEPENSLDRVFTISVDGKVVVGNKQRRGMQEPSVIDGNRPVFVSLEEMEFAIAKARRKRRPNTSYGDSHNAADVR</sequence>
<accession>A0A7S1G105</accession>
<proteinExistence type="predicted"/>
<protein>
    <recommendedName>
        <fullName evidence="4">Selenoprotein F/M domain-containing protein</fullName>
    </recommendedName>
</protein>
<keyword evidence="2" id="KW-0732">Signal</keyword>
<dbReference type="AlphaFoldDB" id="A0A7S1G105"/>
<evidence type="ECO:0000313" key="3">
    <source>
        <dbReference type="EMBL" id="CAD8900992.1"/>
    </source>
</evidence>
<dbReference type="EMBL" id="HBFR01038655">
    <property type="protein sequence ID" value="CAD8900992.1"/>
    <property type="molecule type" value="Transcribed_RNA"/>
</dbReference>